<feature type="domain" description="GEVED" evidence="11">
    <location>
        <begin position="417"/>
        <end position="491"/>
    </location>
</feature>
<dbReference type="Pfam" id="PF20009">
    <property type="entry name" value="GEVED"/>
    <property type="match status" value="1"/>
</dbReference>
<evidence type="ECO:0000256" key="9">
    <source>
        <dbReference type="SAM" id="SignalP"/>
    </source>
</evidence>
<organism evidence="12 13">
    <name type="scientific">Rurimicrobium arvi</name>
    <dbReference type="NCBI Taxonomy" id="2049916"/>
    <lineage>
        <taxon>Bacteria</taxon>
        <taxon>Pseudomonadati</taxon>
        <taxon>Bacteroidota</taxon>
        <taxon>Chitinophagia</taxon>
        <taxon>Chitinophagales</taxon>
        <taxon>Chitinophagaceae</taxon>
        <taxon>Rurimicrobium</taxon>
    </lineage>
</organism>
<dbReference type="Gene3D" id="3.40.390.10">
    <property type="entry name" value="Collagenase (Catalytic Domain)"/>
    <property type="match status" value="1"/>
</dbReference>
<dbReference type="EMBL" id="BAABEZ010000022">
    <property type="protein sequence ID" value="GAA4456649.1"/>
    <property type="molecule type" value="Genomic_DNA"/>
</dbReference>
<keyword evidence="8" id="KW-1015">Disulfide bond</keyword>
<evidence type="ECO:0000259" key="10">
    <source>
        <dbReference type="Pfam" id="PF05572"/>
    </source>
</evidence>
<keyword evidence="4 9" id="KW-0732">Signal</keyword>
<evidence type="ECO:0000256" key="8">
    <source>
        <dbReference type="ARBA" id="ARBA00023157"/>
    </source>
</evidence>
<evidence type="ECO:0000256" key="5">
    <source>
        <dbReference type="ARBA" id="ARBA00022801"/>
    </source>
</evidence>
<dbReference type="PANTHER" id="PTHR47466">
    <property type="match status" value="1"/>
</dbReference>
<dbReference type="InterPro" id="IPR045474">
    <property type="entry name" value="GEVED"/>
</dbReference>
<evidence type="ECO:0000256" key="6">
    <source>
        <dbReference type="ARBA" id="ARBA00022833"/>
    </source>
</evidence>
<dbReference type="InterPro" id="IPR008754">
    <property type="entry name" value="Peptidase_M43"/>
</dbReference>
<evidence type="ECO:0000313" key="12">
    <source>
        <dbReference type="EMBL" id="GAA4456649.1"/>
    </source>
</evidence>
<keyword evidence="7" id="KW-0482">Metalloprotease</keyword>
<accession>A0ABP8MXW2</accession>
<dbReference type="InterPro" id="IPR024079">
    <property type="entry name" value="MetalloPept_cat_dom_sf"/>
</dbReference>
<dbReference type="PANTHER" id="PTHR47466:SF1">
    <property type="entry name" value="METALLOPROTEASE MEP1 (AFU_ORTHOLOGUE AFUA_1G07730)-RELATED"/>
    <property type="match status" value="1"/>
</dbReference>
<sequence length="578" mass="62790">MKKIFVAVVSLIAAHAASAQYKCGNDLLDQKIRKTNSRYETVKKGASLKWAEFYRMQELSKMVVTGTDTSYEIPVVVHVMHTGGAIGTIYNPTDAAIIKMIDYLNKTWAATWPDYYDVAHGGTKFPFVFKLAKRGPNCSSTTGINRVNASVLSGYTTYGVCPFETEPGPTDAELKTLSLWPPQDYFNIWLVNDIENGGAGGYCPWPWFADGALIDGAVVLAEYTLPISGSSYYQALPHEIGHGFGLYHTFQDGCHAPSACLTAGDELCDTEPHDFIDMSCYAGKINTCTGVTYAGVEYNFMNYTSCPEKFTPDQRLRTISTMRGYRWGLVNSMGAAAPDPAFVAPKTACAPAITVPSNTENAGPCNIAIGTMNTSSGGYNTDGASYLDRTCIQQAFTLDGGKTYNIDISTRNTAQTVAAWIDYNNDGIFQTTEKIFTHTGFSADETHSGSFKIPSGVTYATNLRMRVKGDVGVISDACLNVNVGQTEDYTVYINKPASINEFAANSSFRLMPNPAATSVRIEGGEADNYTIRSVDGRVVMDLKQQRVADISALAPGFYMVWAEQDGVCVAVEKLVVAH</sequence>
<evidence type="ECO:0000256" key="2">
    <source>
        <dbReference type="ARBA" id="ARBA00022670"/>
    </source>
</evidence>
<dbReference type="Proteomes" id="UP001501410">
    <property type="component" value="Unassembled WGS sequence"/>
</dbReference>
<comment type="caution">
    <text evidence="12">The sequence shown here is derived from an EMBL/GenBank/DDBJ whole genome shotgun (WGS) entry which is preliminary data.</text>
</comment>
<feature type="signal peptide" evidence="9">
    <location>
        <begin position="1"/>
        <end position="19"/>
    </location>
</feature>
<feature type="domain" description="Peptidase M43 pregnancy-associated plasma-A" evidence="10">
    <location>
        <begin position="178"/>
        <end position="318"/>
    </location>
</feature>
<protein>
    <recommendedName>
        <fullName evidence="14">T9SS type A sorting domain-containing protein</fullName>
    </recommendedName>
</protein>
<evidence type="ECO:0000313" key="13">
    <source>
        <dbReference type="Proteomes" id="UP001501410"/>
    </source>
</evidence>
<name>A0ABP8MXW2_9BACT</name>
<gene>
    <name evidence="12" type="ORF">GCM10023092_22190</name>
</gene>
<evidence type="ECO:0000256" key="7">
    <source>
        <dbReference type="ARBA" id="ARBA00023049"/>
    </source>
</evidence>
<dbReference type="Pfam" id="PF05572">
    <property type="entry name" value="Peptidase_M43"/>
    <property type="match status" value="1"/>
</dbReference>
<keyword evidence="2" id="KW-0645">Protease</keyword>
<evidence type="ECO:0000259" key="11">
    <source>
        <dbReference type="Pfam" id="PF20009"/>
    </source>
</evidence>
<keyword evidence="13" id="KW-1185">Reference proteome</keyword>
<keyword evidence="5" id="KW-0378">Hydrolase</keyword>
<keyword evidence="3" id="KW-0479">Metal-binding</keyword>
<comment type="similarity">
    <text evidence="1">Belongs to the peptidase M43B family.</text>
</comment>
<keyword evidence="6" id="KW-0862">Zinc</keyword>
<dbReference type="RefSeq" id="WP_344826888.1">
    <property type="nucleotide sequence ID" value="NZ_BAABEZ010000022.1"/>
</dbReference>
<proteinExistence type="inferred from homology"/>
<evidence type="ECO:0000256" key="1">
    <source>
        <dbReference type="ARBA" id="ARBA00008721"/>
    </source>
</evidence>
<reference evidence="13" key="1">
    <citation type="journal article" date="2019" name="Int. J. Syst. Evol. Microbiol.">
        <title>The Global Catalogue of Microorganisms (GCM) 10K type strain sequencing project: providing services to taxonomists for standard genome sequencing and annotation.</title>
        <authorList>
            <consortium name="The Broad Institute Genomics Platform"/>
            <consortium name="The Broad Institute Genome Sequencing Center for Infectious Disease"/>
            <person name="Wu L."/>
            <person name="Ma J."/>
        </authorList>
    </citation>
    <scope>NUCLEOTIDE SEQUENCE [LARGE SCALE GENOMIC DNA]</scope>
    <source>
        <strain evidence="13">JCM 31921</strain>
    </source>
</reference>
<evidence type="ECO:0000256" key="3">
    <source>
        <dbReference type="ARBA" id="ARBA00022723"/>
    </source>
</evidence>
<dbReference type="SUPFAM" id="SSF55486">
    <property type="entry name" value="Metalloproteases ('zincins'), catalytic domain"/>
    <property type="match status" value="1"/>
</dbReference>
<evidence type="ECO:0008006" key="14">
    <source>
        <dbReference type="Google" id="ProtNLM"/>
    </source>
</evidence>
<feature type="chain" id="PRO_5045550469" description="T9SS type A sorting domain-containing protein" evidence="9">
    <location>
        <begin position="20"/>
        <end position="578"/>
    </location>
</feature>
<evidence type="ECO:0000256" key="4">
    <source>
        <dbReference type="ARBA" id="ARBA00022729"/>
    </source>
</evidence>